<sequence length="167" mass="18482">MYHFIVGRKLRRAFADINAGAYARVLPQFAAAHRHVMHGHHPLAGERRTMASTAQWYARLARLLPGLRFEIDAVAVTGWPWRTVATVTWKDRFTLPDGSTGANQGVHEFELRWGRVHKLEVHCDTAKLENYCRAMAAGGIAEAAAAPISDVQGKAIKGDDRPIMPGC</sequence>
<dbReference type="Proteomes" id="UP001155901">
    <property type="component" value="Unassembled WGS sequence"/>
</dbReference>
<evidence type="ECO:0000313" key="3">
    <source>
        <dbReference type="Proteomes" id="UP001155901"/>
    </source>
</evidence>
<dbReference type="RefSeq" id="WP_217941832.1">
    <property type="nucleotide sequence ID" value="NZ_JAHTGR010000004.1"/>
</dbReference>
<protein>
    <submittedName>
        <fullName evidence="2">Ketosteroid isomerase-like protein</fullName>
    </submittedName>
    <submittedName>
        <fullName evidence="1">Nuclear transport factor 2 family protein</fullName>
    </submittedName>
</protein>
<keyword evidence="4" id="KW-1185">Reference proteome</keyword>
<reference evidence="1" key="1">
    <citation type="submission" date="2021-07" db="EMBL/GenBank/DDBJ databases">
        <title>Characterization of violacein-producing bacteria and related species.</title>
        <authorList>
            <person name="Wilson H.S."/>
            <person name="De Leon M.E."/>
        </authorList>
    </citation>
    <scope>NUCLEOTIDE SEQUENCE</scope>
    <source>
        <strain evidence="1">HSC-15S17</strain>
    </source>
</reference>
<gene>
    <name evidence="1" type="ORF">KVP70_08975</name>
    <name evidence="2" type="ORF">L1274_003419</name>
</gene>
<dbReference type="Proteomes" id="UP001162889">
    <property type="component" value="Unassembled WGS sequence"/>
</dbReference>
<evidence type="ECO:0000313" key="2">
    <source>
        <dbReference type="EMBL" id="MCP2009690.1"/>
    </source>
</evidence>
<dbReference type="AlphaFoldDB" id="A0AA41HAM0"/>
<dbReference type="EMBL" id="JALJZU010000006">
    <property type="protein sequence ID" value="MCP2009690.1"/>
    <property type="molecule type" value="Genomic_DNA"/>
</dbReference>
<organism evidence="1 3">
    <name type="scientific">Duganella violaceipulchra</name>
    <dbReference type="NCBI Taxonomy" id="2849652"/>
    <lineage>
        <taxon>Bacteria</taxon>
        <taxon>Pseudomonadati</taxon>
        <taxon>Pseudomonadota</taxon>
        <taxon>Betaproteobacteria</taxon>
        <taxon>Burkholderiales</taxon>
        <taxon>Oxalobacteraceae</taxon>
        <taxon>Telluria group</taxon>
        <taxon>Duganella</taxon>
    </lineage>
</organism>
<reference evidence="2" key="2">
    <citation type="submission" date="2022-03" db="EMBL/GenBank/DDBJ databases">
        <title>Genome Encyclopedia of Bacteria and Archaea VI: Functional Genomics of Type Strains.</title>
        <authorList>
            <person name="Whitman W."/>
        </authorList>
    </citation>
    <scope>NUCLEOTIDE SEQUENCE</scope>
    <source>
        <strain evidence="2">HSC-15S17</strain>
    </source>
</reference>
<proteinExistence type="predicted"/>
<evidence type="ECO:0000313" key="1">
    <source>
        <dbReference type="EMBL" id="MBV6321064.1"/>
    </source>
</evidence>
<dbReference type="EMBL" id="JAHTGR010000004">
    <property type="protein sequence ID" value="MBV6321064.1"/>
    <property type="molecule type" value="Genomic_DNA"/>
</dbReference>
<evidence type="ECO:0000313" key="4">
    <source>
        <dbReference type="Proteomes" id="UP001162889"/>
    </source>
</evidence>
<accession>A0AA41HAM0</accession>
<name>A0AA41HAM0_9BURK</name>
<comment type="caution">
    <text evidence="1">The sequence shown here is derived from an EMBL/GenBank/DDBJ whole genome shotgun (WGS) entry which is preliminary data.</text>
</comment>